<feature type="active site" description="Cysteine persulfide intermediate" evidence="3">
    <location>
        <position position="136"/>
    </location>
</feature>
<dbReference type="Gene3D" id="3.10.20.10">
    <property type="match status" value="1"/>
</dbReference>
<dbReference type="PANTHER" id="PTHR30592">
    <property type="entry name" value="FORMATE DEHYDROGENASE"/>
    <property type="match status" value="1"/>
</dbReference>
<dbReference type="PANTHER" id="PTHR30592:SF1">
    <property type="entry name" value="SULFUR CARRIER PROTEIN FDHD"/>
    <property type="match status" value="1"/>
</dbReference>
<dbReference type="InterPro" id="IPR003786">
    <property type="entry name" value="FdhD"/>
</dbReference>
<dbReference type="GO" id="GO:0016783">
    <property type="term" value="F:sulfurtransferase activity"/>
    <property type="evidence" value="ECO:0007669"/>
    <property type="project" value="InterPro"/>
</dbReference>
<dbReference type="InterPro" id="IPR016193">
    <property type="entry name" value="Cytidine_deaminase-like"/>
</dbReference>
<dbReference type="SUPFAM" id="SSF53927">
    <property type="entry name" value="Cytidine deaminase-like"/>
    <property type="match status" value="1"/>
</dbReference>
<dbReference type="RefSeq" id="WP_176801603.1">
    <property type="nucleotide sequence ID" value="NZ_JABXYJ010000001.1"/>
</dbReference>
<reference evidence="4 5" key="1">
    <citation type="submission" date="2020-06" db="EMBL/GenBank/DDBJ databases">
        <authorList>
            <person name="Qiu C."/>
            <person name="Liu Z."/>
        </authorList>
    </citation>
    <scope>NUCLEOTIDE SEQUENCE [LARGE SCALE GENOMIC DNA]</scope>
    <source>
        <strain evidence="4 5">EM 1</strain>
    </source>
</reference>
<comment type="function">
    <text evidence="3">Required for formate dehydrogenase (FDH) activity. Acts as a sulfur carrier protein that transfers sulfur from IscS to the molybdenum cofactor prior to its insertion into FDH.</text>
</comment>
<dbReference type="Proteomes" id="UP000588051">
    <property type="component" value="Unassembled WGS sequence"/>
</dbReference>
<evidence type="ECO:0000256" key="1">
    <source>
        <dbReference type="ARBA" id="ARBA00022490"/>
    </source>
</evidence>
<comment type="caution">
    <text evidence="4">The sequence shown here is derived from an EMBL/GenBank/DDBJ whole genome shotgun (WGS) entry which is preliminary data.</text>
</comment>
<dbReference type="PIRSF" id="PIRSF015626">
    <property type="entry name" value="FdhD"/>
    <property type="match status" value="1"/>
</dbReference>
<protein>
    <recommendedName>
        <fullName evidence="3">Sulfur carrier protein FdhD</fullName>
    </recommendedName>
</protein>
<dbReference type="EMBL" id="JABXYJ010000001">
    <property type="protein sequence ID" value="NVO76316.1"/>
    <property type="molecule type" value="Genomic_DNA"/>
</dbReference>
<keyword evidence="4" id="KW-0808">Transferase</keyword>
<dbReference type="NCBIfam" id="TIGR00129">
    <property type="entry name" value="fdhD_narQ"/>
    <property type="match status" value="1"/>
</dbReference>
<sequence>MNAAHPILTPQGVRRTTVYEWEDAREHGIRTSSAQECFTRHDWVAEEVPVALVINGITFAVMMASPVDLADFALGFALTEGIIEQASDLYSVEVEPAPFESGQSGQGGIVLHLDIASERAWRLKERRRNLAGRTGCGLCGAESLNQVQRALPQAPTVLINPEALLHAQQVLRESQTTQQLTGASHAAAWCNAQGEILLCREDVGRHNALDKLIGAQRYLIKKQNDATFHLASDFILITSRASFEMVQKTLLAGVGALAAVSAPTDLAVNTARQHNLALAGFVRQHRLVSYSFPERFGFLHPQLD</sequence>
<comment type="subcellular location">
    <subcellularLocation>
        <location evidence="3">Cytoplasm</location>
    </subcellularLocation>
</comment>
<evidence type="ECO:0000313" key="5">
    <source>
        <dbReference type="Proteomes" id="UP000588051"/>
    </source>
</evidence>
<dbReference type="GO" id="GO:0097163">
    <property type="term" value="F:sulfur carrier activity"/>
    <property type="evidence" value="ECO:0007669"/>
    <property type="project" value="UniProtKB-UniRule"/>
</dbReference>
<evidence type="ECO:0000256" key="2">
    <source>
        <dbReference type="ARBA" id="ARBA00023150"/>
    </source>
</evidence>
<accession>A0A850QJD8</accession>
<comment type="similarity">
    <text evidence="3">Belongs to the FdhD family.</text>
</comment>
<gene>
    <name evidence="3 4" type="primary">fdhD</name>
    <name evidence="4" type="ORF">HV832_00540</name>
</gene>
<keyword evidence="2 3" id="KW-0501">Molybdenum cofactor biosynthesis</keyword>
<keyword evidence="1 3" id="KW-0963">Cytoplasm</keyword>
<proteinExistence type="inferred from homology"/>
<dbReference type="GO" id="GO:0006777">
    <property type="term" value="P:Mo-molybdopterin cofactor biosynthetic process"/>
    <property type="evidence" value="ECO:0007669"/>
    <property type="project" value="UniProtKB-UniRule"/>
</dbReference>
<dbReference type="Gene3D" id="3.40.140.10">
    <property type="entry name" value="Cytidine Deaminase, domain 2"/>
    <property type="match status" value="1"/>
</dbReference>
<feature type="binding site" evidence="3">
    <location>
        <begin position="281"/>
        <end position="286"/>
    </location>
    <ligand>
        <name>Mo-bis(molybdopterin guanine dinucleotide)</name>
        <dbReference type="ChEBI" id="CHEBI:60539"/>
    </ligand>
</feature>
<evidence type="ECO:0000256" key="3">
    <source>
        <dbReference type="HAMAP-Rule" id="MF_00187"/>
    </source>
</evidence>
<evidence type="ECO:0000313" key="4">
    <source>
        <dbReference type="EMBL" id="NVO76316.1"/>
    </source>
</evidence>
<keyword evidence="5" id="KW-1185">Reference proteome</keyword>
<dbReference type="AlphaFoldDB" id="A0A850QJD8"/>
<dbReference type="HAMAP" id="MF_00187">
    <property type="entry name" value="FdhD"/>
    <property type="match status" value="1"/>
</dbReference>
<name>A0A850QJD8_9BURK</name>
<dbReference type="Pfam" id="PF02634">
    <property type="entry name" value="FdhD-NarQ"/>
    <property type="match status" value="1"/>
</dbReference>
<organism evidence="4 5">
    <name type="scientific">Undibacterium oligocarboniphilum</name>
    <dbReference type="NCBI Taxonomy" id="666702"/>
    <lineage>
        <taxon>Bacteria</taxon>
        <taxon>Pseudomonadati</taxon>
        <taxon>Pseudomonadota</taxon>
        <taxon>Betaproteobacteria</taxon>
        <taxon>Burkholderiales</taxon>
        <taxon>Oxalobacteraceae</taxon>
        <taxon>Undibacterium</taxon>
    </lineage>
</organism>
<dbReference type="GO" id="GO:0005737">
    <property type="term" value="C:cytoplasm"/>
    <property type="evidence" value="ECO:0007669"/>
    <property type="project" value="UniProtKB-SubCell"/>
</dbReference>